<organism evidence="1 2">
    <name type="scientific">Pseudazoarcus pumilus</name>
    <dbReference type="NCBI Taxonomy" id="2067960"/>
    <lineage>
        <taxon>Bacteria</taxon>
        <taxon>Pseudomonadati</taxon>
        <taxon>Pseudomonadota</taxon>
        <taxon>Betaproteobacteria</taxon>
        <taxon>Rhodocyclales</taxon>
        <taxon>Zoogloeaceae</taxon>
        <taxon>Pseudazoarcus</taxon>
    </lineage>
</organism>
<keyword evidence="2" id="KW-1185">Reference proteome</keyword>
<dbReference type="Pfam" id="PF00702">
    <property type="entry name" value="Hydrolase"/>
    <property type="match status" value="1"/>
</dbReference>
<dbReference type="EMBL" id="CP025682">
    <property type="protein sequence ID" value="AUN95763.1"/>
    <property type="molecule type" value="Genomic_DNA"/>
</dbReference>
<proteinExistence type="predicted"/>
<gene>
    <name evidence="1" type="ORF">C0099_12970</name>
</gene>
<dbReference type="Proteomes" id="UP000242205">
    <property type="component" value="Chromosome"/>
</dbReference>
<dbReference type="InterPro" id="IPR036412">
    <property type="entry name" value="HAD-like_sf"/>
</dbReference>
<dbReference type="KEGG" id="atw:C0099_12970"/>
<dbReference type="SUPFAM" id="SSF56784">
    <property type="entry name" value="HAD-like"/>
    <property type="match status" value="1"/>
</dbReference>
<accession>A0A2I6S928</accession>
<sequence>MRVLGQALRYGRTWGVRAAVRRALAELRNAWRRAGGSRREAAPDFDQAAFDATLADPHLAAVVFDVFDTLVERPLAQADDAHRVIALRLDDPAFVERRRAAEDAARRRAHGEVGLADIASAYAARHDADPAALQAVETAVERDLAVPRAAGLNLLQAARAAGKRVIIASDTALPRAAIEAMLANAGIVAGADVYVSSALGERKSTGALYQRILSDTGLRPQQLLVVGDHVLSDEAMPKSLDLRTCRLPSAAEVSVGFPRFVAWAGRRRHDGLGASVLTGLLARRMYSHPATSRDRASLVQGARADIGYAVVGPLLVGFCQWLADRACRDGVRRLHFVAREGRVLLDAFRRLHADAPALPQADYLVLSRRAVSVPAMHDREDVLEVARTAWLPTGLGEFLERRFGLRLSDTELEAFDAAGLWPRERKVAVVSGRIEALLPVLDALMERILAQAEDEREALLAYLHERALGEGSAIVDVGYAASTQARLCALSGARVHGYYLLTREVAADTRARFDVAADGCFAHDVATPEDSPLLRYCLGLELLLGADEAQVVRYRLAGGAVVAQMQALSDVEHASAPLRAEIRAGAMAFIDDWRDAARRIDAPLAIDRGQVVDLFREFWEGISASERALLADIAGDDHYCGRGVVRIDELFGGGRRGGQRG</sequence>
<name>A0A2I6S928_9RHOO</name>
<protein>
    <recommendedName>
        <fullName evidence="3">Haloacid dehalogenase</fullName>
    </recommendedName>
</protein>
<dbReference type="RefSeq" id="WP_102247808.1">
    <property type="nucleotide sequence ID" value="NZ_CP025682.1"/>
</dbReference>
<dbReference type="AlphaFoldDB" id="A0A2I6S928"/>
<evidence type="ECO:0000313" key="2">
    <source>
        <dbReference type="Proteomes" id="UP000242205"/>
    </source>
</evidence>
<evidence type="ECO:0000313" key="1">
    <source>
        <dbReference type="EMBL" id="AUN95763.1"/>
    </source>
</evidence>
<evidence type="ECO:0008006" key="3">
    <source>
        <dbReference type="Google" id="ProtNLM"/>
    </source>
</evidence>
<reference evidence="1 2" key="1">
    <citation type="submission" date="2018-01" db="EMBL/GenBank/DDBJ databases">
        <authorList>
            <person name="Fu G.-Y."/>
        </authorList>
    </citation>
    <scope>NUCLEOTIDE SEQUENCE [LARGE SCALE GENOMIC DNA]</scope>
    <source>
        <strain evidence="1 2">SY39</strain>
    </source>
</reference>
<dbReference type="CDD" id="cd01427">
    <property type="entry name" value="HAD_like"/>
    <property type="match status" value="1"/>
</dbReference>
<dbReference type="InterPro" id="IPR023214">
    <property type="entry name" value="HAD_sf"/>
</dbReference>
<dbReference type="Gene3D" id="3.40.50.1000">
    <property type="entry name" value="HAD superfamily/HAD-like"/>
    <property type="match status" value="1"/>
</dbReference>